<keyword evidence="9" id="KW-0067">ATP-binding</keyword>
<dbReference type="GO" id="GO:0004550">
    <property type="term" value="F:nucleoside diphosphate kinase activity"/>
    <property type="evidence" value="ECO:0007669"/>
    <property type="project" value="UniProtKB-EC"/>
</dbReference>
<evidence type="ECO:0000256" key="6">
    <source>
        <dbReference type="ARBA" id="ARBA00022723"/>
    </source>
</evidence>
<sequence>MFKDTCLYKQVSNMASNLLFVMIKPDGVRRHLIGEIISRFERKGFTISAMKMLLPSKEIVTDHYQEHKGKVFYDKLVNFITSGLVVAMIMEGNIKVARAVVGTTTPWDAERGTIRGDLASSINENLVHCSDSLISAKREIGIWF</sequence>
<accession>A0A481YR24</accession>
<dbReference type="GO" id="GO:0006183">
    <property type="term" value="P:GTP biosynthetic process"/>
    <property type="evidence" value="ECO:0007669"/>
    <property type="project" value="InterPro"/>
</dbReference>
<dbReference type="GO" id="GO:0046872">
    <property type="term" value="F:metal ion binding"/>
    <property type="evidence" value="ECO:0007669"/>
    <property type="project" value="UniProtKB-KW"/>
</dbReference>
<dbReference type="InterPro" id="IPR036850">
    <property type="entry name" value="NDK-like_dom_sf"/>
</dbReference>
<dbReference type="PRINTS" id="PR01243">
    <property type="entry name" value="NUCDPKINASE"/>
</dbReference>
<keyword evidence="7" id="KW-0547">Nucleotide-binding</keyword>
<dbReference type="InterPro" id="IPR001564">
    <property type="entry name" value="Nucleoside_diP_kinase"/>
</dbReference>
<evidence type="ECO:0000259" key="12">
    <source>
        <dbReference type="SMART" id="SM00562"/>
    </source>
</evidence>
<evidence type="ECO:0000256" key="2">
    <source>
        <dbReference type="ARBA" id="ARBA00008142"/>
    </source>
</evidence>
<dbReference type="FunFam" id="3.30.70.141:FF:000003">
    <property type="entry name" value="Nucleoside diphosphate kinase"/>
    <property type="match status" value="1"/>
</dbReference>
<evidence type="ECO:0000256" key="1">
    <source>
        <dbReference type="ARBA" id="ARBA00001946"/>
    </source>
</evidence>
<reference evidence="13" key="1">
    <citation type="journal article" date="2019" name="MBio">
        <title>Virus Genomes from Deep Sea Sediments Expand the Ocean Megavirome and Support Independent Origins of Viral Gigantism.</title>
        <authorList>
            <person name="Backstrom D."/>
            <person name="Yutin N."/>
            <person name="Jorgensen S.L."/>
            <person name="Dharamshi J."/>
            <person name="Homa F."/>
            <person name="Zaremba-Niedwiedzka K."/>
            <person name="Spang A."/>
            <person name="Wolf Y.I."/>
            <person name="Koonin E.V."/>
            <person name="Ettema T.J."/>
        </authorList>
    </citation>
    <scope>NUCLEOTIDE SEQUENCE</scope>
</reference>
<keyword evidence="10" id="KW-0460">Magnesium</keyword>
<name>A0A481YR24_9VIRU</name>
<keyword evidence="8 13" id="KW-0418">Kinase</keyword>
<gene>
    <name evidence="13" type="ORF">LCMAC101_02130</name>
</gene>
<proteinExistence type="inferred from homology"/>
<evidence type="ECO:0000256" key="9">
    <source>
        <dbReference type="ARBA" id="ARBA00022840"/>
    </source>
</evidence>
<dbReference type="InterPro" id="IPR034907">
    <property type="entry name" value="NDK-like_dom"/>
</dbReference>
<feature type="domain" description="Nucleoside diphosphate kinase-like" evidence="12">
    <location>
        <begin position="16"/>
        <end position="144"/>
    </location>
</feature>
<evidence type="ECO:0000313" key="13">
    <source>
        <dbReference type="EMBL" id="QBK85618.1"/>
    </source>
</evidence>
<evidence type="ECO:0000256" key="10">
    <source>
        <dbReference type="ARBA" id="ARBA00022842"/>
    </source>
</evidence>
<evidence type="ECO:0000256" key="5">
    <source>
        <dbReference type="ARBA" id="ARBA00022679"/>
    </source>
</evidence>
<dbReference type="Pfam" id="PF00334">
    <property type="entry name" value="NDK"/>
    <property type="match status" value="1"/>
</dbReference>
<evidence type="ECO:0000256" key="7">
    <source>
        <dbReference type="ARBA" id="ARBA00022741"/>
    </source>
</evidence>
<dbReference type="EMBL" id="MK500327">
    <property type="protein sequence ID" value="QBK85618.1"/>
    <property type="molecule type" value="Genomic_DNA"/>
</dbReference>
<keyword evidence="11" id="KW-0546">Nucleotide metabolism</keyword>
<dbReference type="Gene3D" id="3.30.70.141">
    <property type="entry name" value="Nucleoside diphosphate kinase-like domain"/>
    <property type="match status" value="1"/>
</dbReference>
<dbReference type="GO" id="GO:0006228">
    <property type="term" value="P:UTP biosynthetic process"/>
    <property type="evidence" value="ECO:0007669"/>
    <property type="project" value="InterPro"/>
</dbReference>
<dbReference type="EC" id="2.7.4.6" evidence="3"/>
<dbReference type="PANTHER" id="PTHR11349">
    <property type="entry name" value="NUCLEOSIDE DIPHOSPHATE KINASE"/>
    <property type="match status" value="1"/>
</dbReference>
<protein>
    <recommendedName>
        <fullName evidence="4">Nucleoside diphosphate kinase</fullName>
        <ecNumber evidence="3">2.7.4.6</ecNumber>
    </recommendedName>
</protein>
<comment type="cofactor">
    <cofactor evidence="1">
        <name>Mg(2+)</name>
        <dbReference type="ChEBI" id="CHEBI:18420"/>
    </cofactor>
</comment>
<evidence type="ECO:0000256" key="8">
    <source>
        <dbReference type="ARBA" id="ARBA00022777"/>
    </source>
</evidence>
<dbReference type="GO" id="GO:0005524">
    <property type="term" value="F:ATP binding"/>
    <property type="evidence" value="ECO:0007669"/>
    <property type="project" value="UniProtKB-KW"/>
</dbReference>
<keyword evidence="5" id="KW-0808">Transferase</keyword>
<dbReference type="GO" id="GO:0006241">
    <property type="term" value="P:CTP biosynthetic process"/>
    <property type="evidence" value="ECO:0007669"/>
    <property type="project" value="InterPro"/>
</dbReference>
<comment type="similarity">
    <text evidence="2">Belongs to the NDK family.</text>
</comment>
<evidence type="ECO:0000256" key="4">
    <source>
        <dbReference type="ARBA" id="ARBA00017632"/>
    </source>
</evidence>
<dbReference type="SUPFAM" id="SSF54919">
    <property type="entry name" value="Nucleoside diphosphate kinase, NDK"/>
    <property type="match status" value="1"/>
</dbReference>
<dbReference type="SMART" id="SM00562">
    <property type="entry name" value="NDK"/>
    <property type="match status" value="1"/>
</dbReference>
<dbReference type="PROSITE" id="PS51374">
    <property type="entry name" value="NDPK_LIKE"/>
    <property type="match status" value="1"/>
</dbReference>
<dbReference type="CDD" id="cd04413">
    <property type="entry name" value="NDPk_I"/>
    <property type="match status" value="1"/>
</dbReference>
<organism evidence="13">
    <name type="scientific">Marseillevirus LCMAC101</name>
    <dbReference type="NCBI Taxonomy" id="2506602"/>
    <lineage>
        <taxon>Viruses</taxon>
        <taxon>Varidnaviria</taxon>
        <taxon>Bamfordvirae</taxon>
        <taxon>Nucleocytoviricota</taxon>
        <taxon>Megaviricetes</taxon>
        <taxon>Pimascovirales</taxon>
        <taxon>Pimascovirales incertae sedis</taxon>
        <taxon>Marseilleviridae</taxon>
    </lineage>
</organism>
<evidence type="ECO:0000256" key="11">
    <source>
        <dbReference type="ARBA" id="ARBA00023080"/>
    </source>
</evidence>
<dbReference type="NCBIfam" id="NF001908">
    <property type="entry name" value="PRK00668.1"/>
    <property type="match status" value="1"/>
</dbReference>
<evidence type="ECO:0000256" key="3">
    <source>
        <dbReference type="ARBA" id="ARBA00012966"/>
    </source>
</evidence>
<keyword evidence="6" id="KW-0479">Metal-binding</keyword>